<feature type="binding site" evidence="2">
    <location>
        <position position="40"/>
    </location>
    <ligand>
        <name>Zn(2+)</name>
        <dbReference type="ChEBI" id="CHEBI:29105"/>
    </ligand>
</feature>
<evidence type="ECO:0000313" key="5">
    <source>
        <dbReference type="Proteomes" id="UP000248889"/>
    </source>
</evidence>
<dbReference type="GO" id="GO:0001000">
    <property type="term" value="F:bacterial-type RNA polymerase core enzyme binding"/>
    <property type="evidence" value="ECO:0007669"/>
    <property type="project" value="UniProtKB-UniRule"/>
</dbReference>
<dbReference type="InterPro" id="IPR025182">
    <property type="entry name" value="RNApol-bd_RbpA"/>
</dbReference>
<gene>
    <name evidence="2" type="primary">rbpA</name>
    <name evidence="4" type="ORF">DN069_21630</name>
</gene>
<name>A0A2X0IIZ1_9ACTN</name>
<reference evidence="4 5" key="1">
    <citation type="submission" date="2018-06" db="EMBL/GenBank/DDBJ databases">
        <title>Streptacidiphilus pinicola sp. nov., isolated from pine grove soil.</title>
        <authorList>
            <person name="Roh S.G."/>
            <person name="Park S."/>
            <person name="Kim M.-K."/>
            <person name="Yun B.-R."/>
            <person name="Park J."/>
            <person name="Kim M.J."/>
            <person name="Kim Y.S."/>
            <person name="Kim S.B."/>
        </authorList>
    </citation>
    <scope>NUCLEOTIDE SEQUENCE [LARGE SCALE GENOMIC DNA]</scope>
    <source>
        <strain evidence="4 5">MMS16-CNU450</strain>
    </source>
</reference>
<dbReference type="AlphaFoldDB" id="A0A2X0IIZ1"/>
<dbReference type="EMBL" id="QKYN01000084">
    <property type="protein sequence ID" value="RAG83593.1"/>
    <property type="molecule type" value="Genomic_DNA"/>
</dbReference>
<accession>A0A2X0IIZ1</accession>
<evidence type="ECO:0000256" key="1">
    <source>
        <dbReference type="ARBA" id="ARBA00022723"/>
    </source>
</evidence>
<feature type="binding site" evidence="2">
    <location>
        <position position="61"/>
    </location>
    <ligand>
        <name>Zn(2+)</name>
        <dbReference type="ChEBI" id="CHEBI:29105"/>
    </ligand>
</feature>
<evidence type="ECO:0000256" key="2">
    <source>
        <dbReference type="HAMAP-Rule" id="MF_01483"/>
    </source>
</evidence>
<dbReference type="OrthoDB" id="3254820at2"/>
<dbReference type="GO" id="GO:0045893">
    <property type="term" value="P:positive regulation of DNA-templated transcription"/>
    <property type="evidence" value="ECO:0007669"/>
    <property type="project" value="UniProtKB-UniRule"/>
</dbReference>
<dbReference type="HAMAP" id="MF_01483">
    <property type="entry name" value="RbpA"/>
    <property type="match status" value="1"/>
</dbReference>
<keyword evidence="5" id="KW-1185">Reference proteome</keyword>
<keyword evidence="2" id="KW-0805">Transcription regulation</keyword>
<comment type="function">
    <text evidence="2">Binds to RNA polymerase (RNAP), stimulating transcription from principal, but not alternative sigma factor promoters.</text>
</comment>
<sequence>MARGSGNIRGARIGSGPLGEPERGDLAPRTTVSFWCGKDHHTQLSFAVEAVVPETWDCPRCGLPAGRDRDDVPVAEGTSRYLTHMGFVRQRRSQEDGEILLNEALAKLRGTS</sequence>
<comment type="subunit">
    <text evidence="2">Forms a complex with the RNAP catalytic core and with free principal sigma factors.</text>
</comment>
<comment type="similarity">
    <text evidence="2">Belongs to the RNA polymerase-binding protein RbpA family.</text>
</comment>
<keyword evidence="2" id="KW-0862">Zinc</keyword>
<dbReference type="Pfam" id="PF13397">
    <property type="entry name" value="RbpA"/>
    <property type="match status" value="1"/>
</dbReference>
<protein>
    <recommendedName>
        <fullName evidence="2">RNA polymerase-binding protein RbpA</fullName>
    </recommendedName>
</protein>
<feature type="region of interest" description="Disordered" evidence="3">
    <location>
        <begin position="1"/>
        <end position="25"/>
    </location>
</feature>
<proteinExistence type="inferred from homology"/>
<evidence type="ECO:0000256" key="3">
    <source>
        <dbReference type="SAM" id="MobiDB-lite"/>
    </source>
</evidence>
<comment type="cofactor">
    <cofactor evidence="2">
        <name>Zn(2+)</name>
        <dbReference type="ChEBI" id="CHEBI:29105"/>
    </cofactor>
    <text evidence="2">Bind 1 Zn(2+) per subunit.</text>
</comment>
<dbReference type="PROSITE" id="PS00202">
    <property type="entry name" value="RUBREDOXIN"/>
    <property type="match status" value="1"/>
</dbReference>
<evidence type="ECO:0000313" key="4">
    <source>
        <dbReference type="EMBL" id="RAG83593.1"/>
    </source>
</evidence>
<comment type="caution">
    <text evidence="4">The sequence shown here is derived from an EMBL/GenBank/DDBJ whole genome shotgun (WGS) entry which is preliminary data.</text>
</comment>
<dbReference type="Gene3D" id="2.20.28.270">
    <property type="entry name" value="RNA polymerase-binding protein A"/>
    <property type="match status" value="1"/>
</dbReference>
<keyword evidence="2" id="KW-0804">Transcription</keyword>
<dbReference type="GO" id="GO:0008270">
    <property type="term" value="F:zinc ion binding"/>
    <property type="evidence" value="ECO:0007669"/>
    <property type="project" value="UniProtKB-UniRule"/>
</dbReference>
<dbReference type="Proteomes" id="UP000248889">
    <property type="component" value="Unassembled WGS sequence"/>
</dbReference>
<keyword evidence="1 2" id="KW-0479">Metal-binding</keyword>
<dbReference type="InterPro" id="IPR018527">
    <property type="entry name" value="Rubredoxin_Fe_BS"/>
</dbReference>
<feature type="binding site" evidence="2">
    <location>
        <position position="58"/>
    </location>
    <ligand>
        <name>Zn(2+)</name>
        <dbReference type="ChEBI" id="CHEBI:29105"/>
    </ligand>
</feature>
<dbReference type="RefSeq" id="WP_111503292.1">
    <property type="nucleotide sequence ID" value="NZ_QKYN01000084.1"/>
</dbReference>
<organism evidence="4 5">
    <name type="scientific">Streptacidiphilus pinicola</name>
    <dbReference type="NCBI Taxonomy" id="2219663"/>
    <lineage>
        <taxon>Bacteria</taxon>
        <taxon>Bacillati</taxon>
        <taxon>Actinomycetota</taxon>
        <taxon>Actinomycetes</taxon>
        <taxon>Kitasatosporales</taxon>
        <taxon>Streptomycetaceae</taxon>
        <taxon>Streptacidiphilus</taxon>
    </lineage>
</organism>
<dbReference type="InterPro" id="IPR038638">
    <property type="entry name" value="RbpA_sf"/>
</dbReference>
<feature type="binding site" evidence="2">
    <location>
        <position position="36"/>
    </location>
    <ligand>
        <name>Zn(2+)</name>
        <dbReference type="ChEBI" id="CHEBI:29105"/>
    </ligand>
</feature>